<comment type="caution">
    <text evidence="5">The sequence shown here is derived from an EMBL/GenBank/DDBJ whole genome shotgun (WGS) entry which is preliminary data.</text>
</comment>
<dbReference type="GO" id="GO:0006689">
    <property type="term" value="P:ganglioside catabolic process"/>
    <property type="evidence" value="ECO:0007669"/>
    <property type="project" value="TreeGrafter"/>
</dbReference>
<dbReference type="CDD" id="cd15482">
    <property type="entry name" value="Sialidase_non-viral"/>
    <property type="match status" value="1"/>
</dbReference>
<dbReference type="RefSeq" id="WP_068664167.1">
    <property type="nucleotide sequence ID" value="NZ_LYPB01000063.1"/>
</dbReference>
<dbReference type="STRING" id="1850517.A8708_29170"/>
<evidence type="ECO:0000313" key="5">
    <source>
        <dbReference type="EMBL" id="OAS18689.1"/>
    </source>
</evidence>
<evidence type="ECO:0000313" key="6">
    <source>
        <dbReference type="Proteomes" id="UP000078454"/>
    </source>
</evidence>
<dbReference type="InterPro" id="IPR026856">
    <property type="entry name" value="Sialidase_fam"/>
</dbReference>
<dbReference type="AlphaFoldDB" id="A0A198AB18"/>
<evidence type="ECO:0000256" key="3">
    <source>
        <dbReference type="ARBA" id="ARBA00012733"/>
    </source>
</evidence>
<organism evidence="5 6">
    <name type="scientific">Paenibacillus oryzisoli</name>
    <dbReference type="NCBI Taxonomy" id="1850517"/>
    <lineage>
        <taxon>Bacteria</taxon>
        <taxon>Bacillati</taxon>
        <taxon>Bacillota</taxon>
        <taxon>Bacilli</taxon>
        <taxon>Bacillales</taxon>
        <taxon>Paenibacillaceae</taxon>
        <taxon>Paenibacillus</taxon>
    </lineage>
</organism>
<dbReference type="Proteomes" id="UP000078454">
    <property type="component" value="Unassembled WGS sequence"/>
</dbReference>
<keyword evidence="6" id="KW-1185">Reference proteome</keyword>
<dbReference type="InterPro" id="IPR011040">
    <property type="entry name" value="Sialidase"/>
</dbReference>
<dbReference type="OrthoDB" id="240763at2"/>
<comment type="catalytic activity">
    <reaction evidence="1">
        <text>Hydrolysis of alpha-(2-&gt;3)-, alpha-(2-&gt;6)-, alpha-(2-&gt;8)- glycosidic linkages of terminal sialic acid residues in oligosaccharides, glycoproteins, glycolipids, colominic acid and synthetic substrates.</text>
        <dbReference type="EC" id="3.2.1.18"/>
    </reaction>
</comment>
<dbReference type="EMBL" id="LYPB01000063">
    <property type="protein sequence ID" value="OAS18689.1"/>
    <property type="molecule type" value="Genomic_DNA"/>
</dbReference>
<accession>A0A198AB18</accession>
<evidence type="ECO:0000256" key="1">
    <source>
        <dbReference type="ARBA" id="ARBA00000427"/>
    </source>
</evidence>
<dbReference type="EC" id="3.2.1.18" evidence="3"/>
<dbReference type="Pfam" id="PF13088">
    <property type="entry name" value="BNR_2"/>
    <property type="match status" value="1"/>
</dbReference>
<dbReference type="GO" id="GO:0009313">
    <property type="term" value="P:oligosaccharide catabolic process"/>
    <property type="evidence" value="ECO:0007669"/>
    <property type="project" value="TreeGrafter"/>
</dbReference>
<dbReference type="PANTHER" id="PTHR10628">
    <property type="entry name" value="SIALIDASE"/>
    <property type="match status" value="1"/>
</dbReference>
<gene>
    <name evidence="5" type="ORF">A8708_29170</name>
</gene>
<dbReference type="PANTHER" id="PTHR10628:SF30">
    <property type="entry name" value="EXO-ALPHA-SIALIDASE"/>
    <property type="match status" value="1"/>
</dbReference>
<name>A0A198AB18_9BACL</name>
<evidence type="ECO:0000256" key="2">
    <source>
        <dbReference type="ARBA" id="ARBA00009348"/>
    </source>
</evidence>
<proteinExistence type="inferred from homology"/>
<reference evidence="5 6" key="1">
    <citation type="submission" date="2016-05" db="EMBL/GenBank/DDBJ databases">
        <title>Paenibacillus sp. 1ZS3-15 nov., isolated from the rhizosphere soil.</title>
        <authorList>
            <person name="Zhang X.X."/>
            <person name="Zhang J."/>
        </authorList>
    </citation>
    <scope>NUCLEOTIDE SEQUENCE [LARGE SCALE GENOMIC DNA]</scope>
    <source>
        <strain evidence="5 6">1ZS3-15</strain>
    </source>
</reference>
<protein>
    <recommendedName>
        <fullName evidence="3">exo-alpha-sialidase</fullName>
        <ecNumber evidence="3">3.2.1.18</ecNumber>
    </recommendedName>
</protein>
<dbReference type="GO" id="GO:0004308">
    <property type="term" value="F:exo-alpha-sialidase activity"/>
    <property type="evidence" value="ECO:0007669"/>
    <property type="project" value="UniProtKB-EC"/>
</dbReference>
<sequence>MTAIDKTVEWKRSHPDIVVYIPQEDAYTGDNEHFLVFESPEGNELLALWTQSSVEGHGDNHLVLARSQDLVTWSEPQYVIGTKRGGRGDQASWGFPVVSAQGRIYVFYTRDIGVHDLDTQTSGAMGCVYSDDNGHTWTSGSDIQMKRNQYDHPDPNVPRNWIVWQKPIRDSKGRWIVGYTQWSSPFHATETPLGWYSKDSRAMFMRFDNLDEVPDPAELRITWLPDDNEGLAVLFPDRPHLSVAQEPGIIRLPDGRIFCAMRTFTGYIWYSVSSDDGGSWSEPQILRYRDGGEPIKQPIASCPLYQLANGSVLLVFHNNDGNLGEYKPQHALHNRRPAFIAVGEYHPEAEQPLWFSKPRQILDTDGVTFGPKGTSEIATYPSLTEWGGRRVLWYPDRKHFLLGKEIPDAWLADGER</sequence>
<dbReference type="GO" id="GO:0016020">
    <property type="term" value="C:membrane"/>
    <property type="evidence" value="ECO:0007669"/>
    <property type="project" value="TreeGrafter"/>
</dbReference>
<dbReference type="SUPFAM" id="SSF50939">
    <property type="entry name" value="Sialidases"/>
    <property type="match status" value="1"/>
</dbReference>
<dbReference type="InterPro" id="IPR036278">
    <property type="entry name" value="Sialidase_sf"/>
</dbReference>
<dbReference type="GO" id="GO:0005737">
    <property type="term" value="C:cytoplasm"/>
    <property type="evidence" value="ECO:0007669"/>
    <property type="project" value="TreeGrafter"/>
</dbReference>
<comment type="similarity">
    <text evidence="2">Belongs to the glycosyl hydrolase 33 family.</text>
</comment>
<feature type="domain" description="Sialidase" evidence="4">
    <location>
        <begin position="44"/>
        <end position="387"/>
    </location>
</feature>
<dbReference type="Gene3D" id="2.120.10.10">
    <property type="match status" value="2"/>
</dbReference>
<evidence type="ECO:0000259" key="4">
    <source>
        <dbReference type="Pfam" id="PF13088"/>
    </source>
</evidence>